<dbReference type="Gene3D" id="3.40.50.300">
    <property type="entry name" value="P-loop containing nucleotide triphosphate hydrolases"/>
    <property type="match status" value="1"/>
</dbReference>
<accession>A0AAN8UB51</accession>
<name>A0AAN8UB51_9MAGN</name>
<dbReference type="AlphaFoldDB" id="A0AAN8UB51"/>
<dbReference type="InterPro" id="IPR010614">
    <property type="entry name" value="RAD3-like_helicase_DEAD"/>
</dbReference>
<organism evidence="6 7">
    <name type="scientific">Dillenia turbinata</name>
    <dbReference type="NCBI Taxonomy" id="194707"/>
    <lineage>
        <taxon>Eukaryota</taxon>
        <taxon>Viridiplantae</taxon>
        <taxon>Streptophyta</taxon>
        <taxon>Embryophyta</taxon>
        <taxon>Tracheophyta</taxon>
        <taxon>Spermatophyta</taxon>
        <taxon>Magnoliopsida</taxon>
        <taxon>eudicotyledons</taxon>
        <taxon>Gunneridae</taxon>
        <taxon>Pentapetalae</taxon>
        <taxon>Dilleniales</taxon>
        <taxon>Dilleniaceae</taxon>
        <taxon>Dillenia</taxon>
    </lineage>
</organism>
<evidence type="ECO:0000256" key="2">
    <source>
        <dbReference type="ARBA" id="ARBA00022801"/>
    </source>
</evidence>
<dbReference type="GO" id="GO:0045910">
    <property type="term" value="P:negative regulation of DNA recombination"/>
    <property type="evidence" value="ECO:0007669"/>
    <property type="project" value="TreeGrafter"/>
</dbReference>
<evidence type="ECO:0000259" key="5">
    <source>
        <dbReference type="PROSITE" id="PS51193"/>
    </source>
</evidence>
<keyword evidence="4" id="KW-1133">Transmembrane helix</keyword>
<keyword evidence="7" id="KW-1185">Reference proteome</keyword>
<keyword evidence="4" id="KW-0812">Transmembrane</keyword>
<dbReference type="GO" id="GO:0005524">
    <property type="term" value="F:ATP binding"/>
    <property type="evidence" value="ECO:0007669"/>
    <property type="project" value="UniProtKB-KW"/>
</dbReference>
<proteinExistence type="predicted"/>
<dbReference type="GO" id="GO:0003678">
    <property type="term" value="F:DNA helicase activity"/>
    <property type="evidence" value="ECO:0007669"/>
    <property type="project" value="InterPro"/>
</dbReference>
<sequence>MDLYKLTHQGSNALLESPSGTGKTLCLLCATLAWRQSLGVFSTGNIERKGRKAGDEDLDGPFSQLSWQPSSQPAETHLLSIVYTTRTHSQLCQVIQELKRTNYRPKMVVLGSRAQLCIHDEAMLALASAEPKINRHWACGYLGLEHVGLCLCWEDCKEVVTLSFGNMLIAAPKVQLRLRVFKKLAAPAFVIFFVNINIPLVPIVAFKDLIMFLAIVNGFDDYIPAKYHHLYEQHIKAGSEAAATKVRKNFPVADNENFLDLVINCENFHLQS</sequence>
<dbReference type="PANTHER" id="PTHR11472:SF34">
    <property type="entry name" value="REGULATOR OF TELOMERE ELONGATION HELICASE 1"/>
    <property type="match status" value="1"/>
</dbReference>
<dbReference type="GO" id="GO:0070182">
    <property type="term" value="F:DNA polymerase binding"/>
    <property type="evidence" value="ECO:0007669"/>
    <property type="project" value="TreeGrafter"/>
</dbReference>
<evidence type="ECO:0000313" key="7">
    <source>
        <dbReference type="Proteomes" id="UP001370490"/>
    </source>
</evidence>
<protein>
    <submittedName>
        <fullName evidence="6">DEAD2</fullName>
    </submittedName>
</protein>
<dbReference type="Proteomes" id="UP001370490">
    <property type="component" value="Unassembled WGS sequence"/>
</dbReference>
<evidence type="ECO:0000256" key="4">
    <source>
        <dbReference type="SAM" id="Phobius"/>
    </source>
</evidence>
<dbReference type="PANTHER" id="PTHR11472">
    <property type="entry name" value="DNA REPAIR DEAD HELICASE RAD3/XP-D SUBFAMILY MEMBER"/>
    <property type="match status" value="1"/>
</dbReference>
<comment type="caution">
    <text evidence="6">The sequence shown here is derived from an EMBL/GenBank/DDBJ whole genome shotgun (WGS) entry which is preliminary data.</text>
</comment>
<keyword evidence="3" id="KW-0067">ATP-binding</keyword>
<evidence type="ECO:0000256" key="3">
    <source>
        <dbReference type="ARBA" id="ARBA00022840"/>
    </source>
</evidence>
<keyword evidence="2" id="KW-0378">Hydrolase</keyword>
<dbReference type="InterPro" id="IPR027417">
    <property type="entry name" value="P-loop_NTPase"/>
</dbReference>
<dbReference type="InterPro" id="IPR045028">
    <property type="entry name" value="DinG/Rad3-like"/>
</dbReference>
<dbReference type="PROSITE" id="PS51193">
    <property type="entry name" value="HELICASE_ATP_BIND_2"/>
    <property type="match status" value="1"/>
</dbReference>
<keyword evidence="1" id="KW-0547">Nucleotide-binding</keyword>
<dbReference type="GO" id="GO:0090657">
    <property type="term" value="P:telomeric loop disassembly"/>
    <property type="evidence" value="ECO:0007669"/>
    <property type="project" value="TreeGrafter"/>
</dbReference>
<dbReference type="Pfam" id="PF06733">
    <property type="entry name" value="DEAD_2"/>
    <property type="match status" value="1"/>
</dbReference>
<evidence type="ECO:0000256" key="1">
    <source>
        <dbReference type="ARBA" id="ARBA00022741"/>
    </source>
</evidence>
<reference evidence="6 7" key="1">
    <citation type="submission" date="2023-12" db="EMBL/GenBank/DDBJ databases">
        <title>A high-quality genome assembly for Dillenia turbinata (Dilleniales).</title>
        <authorList>
            <person name="Chanderbali A."/>
        </authorList>
    </citation>
    <scope>NUCLEOTIDE SEQUENCE [LARGE SCALE GENOMIC DNA]</scope>
    <source>
        <strain evidence="6">LSX21</strain>
        <tissue evidence="6">Leaf</tissue>
    </source>
</reference>
<feature type="transmembrane region" description="Helical" evidence="4">
    <location>
        <begin position="184"/>
        <end position="206"/>
    </location>
</feature>
<evidence type="ECO:0000313" key="6">
    <source>
        <dbReference type="EMBL" id="KAK6912095.1"/>
    </source>
</evidence>
<dbReference type="GO" id="GO:0010569">
    <property type="term" value="P:regulation of double-strand break repair via homologous recombination"/>
    <property type="evidence" value="ECO:0007669"/>
    <property type="project" value="TreeGrafter"/>
</dbReference>
<dbReference type="GO" id="GO:0003677">
    <property type="term" value="F:DNA binding"/>
    <property type="evidence" value="ECO:0007669"/>
    <property type="project" value="InterPro"/>
</dbReference>
<gene>
    <name evidence="6" type="ORF">RJ641_024188</name>
</gene>
<keyword evidence="4" id="KW-0472">Membrane</keyword>
<dbReference type="EMBL" id="JBAMMX010000028">
    <property type="protein sequence ID" value="KAK6912095.1"/>
    <property type="molecule type" value="Genomic_DNA"/>
</dbReference>
<feature type="domain" description="Helicase ATP-binding" evidence="5">
    <location>
        <begin position="1"/>
        <end position="272"/>
    </location>
</feature>
<dbReference type="InterPro" id="IPR014013">
    <property type="entry name" value="Helic_SF1/SF2_ATP-bd_DinG/Rad3"/>
</dbReference>
<dbReference type="GO" id="GO:0016787">
    <property type="term" value="F:hydrolase activity"/>
    <property type="evidence" value="ECO:0007669"/>
    <property type="project" value="UniProtKB-KW"/>
</dbReference>
<dbReference type="GO" id="GO:1904430">
    <property type="term" value="P:negative regulation of t-circle formation"/>
    <property type="evidence" value="ECO:0007669"/>
    <property type="project" value="TreeGrafter"/>
</dbReference>
<dbReference type="GO" id="GO:0005634">
    <property type="term" value="C:nucleus"/>
    <property type="evidence" value="ECO:0007669"/>
    <property type="project" value="TreeGrafter"/>
</dbReference>